<keyword evidence="4" id="KW-0804">Transcription</keyword>
<evidence type="ECO:0000256" key="4">
    <source>
        <dbReference type="ARBA" id="ARBA00023163"/>
    </source>
</evidence>
<protein>
    <submittedName>
        <fullName evidence="7">Sigma-70 family RNA polymerase sigma factor</fullName>
    </submittedName>
</protein>
<sequence length="190" mass="21620">MNDANLHRWFQEAVLPNEAMLVRFIRRNWPNSDDVVDIRQDVYEHALIGAQRAIPVTPRAYLLTIARNILLNRARRAKIVSFDLVADLEELDYLAEGYDAENTLVARDQLRRAEAGLDLLPPRCREVVRLRKLEGMSTREVAAHLGVGHHTVERQLTLGMRALVDFMLGGEGRIVRKTATVPPRQEAGHE</sequence>
<dbReference type="GO" id="GO:0003677">
    <property type="term" value="F:DNA binding"/>
    <property type="evidence" value="ECO:0007669"/>
    <property type="project" value="InterPro"/>
</dbReference>
<dbReference type="InterPro" id="IPR013324">
    <property type="entry name" value="RNA_pol_sigma_r3/r4-like"/>
</dbReference>
<dbReference type="Pfam" id="PF04542">
    <property type="entry name" value="Sigma70_r2"/>
    <property type="match status" value="1"/>
</dbReference>
<evidence type="ECO:0000256" key="3">
    <source>
        <dbReference type="ARBA" id="ARBA00023082"/>
    </source>
</evidence>
<evidence type="ECO:0000256" key="1">
    <source>
        <dbReference type="ARBA" id="ARBA00010641"/>
    </source>
</evidence>
<dbReference type="Gene3D" id="1.10.10.10">
    <property type="entry name" value="Winged helix-like DNA-binding domain superfamily/Winged helix DNA-binding domain"/>
    <property type="match status" value="1"/>
</dbReference>
<dbReference type="InterPro" id="IPR036388">
    <property type="entry name" value="WH-like_DNA-bd_sf"/>
</dbReference>
<comment type="similarity">
    <text evidence="1">Belongs to the sigma-70 factor family. ECF subfamily.</text>
</comment>
<evidence type="ECO:0000313" key="7">
    <source>
        <dbReference type="EMBL" id="RJG53665.1"/>
    </source>
</evidence>
<dbReference type="RefSeq" id="WP_119748053.1">
    <property type="nucleotide sequence ID" value="NZ_QVRA01000014.1"/>
</dbReference>
<accession>A0A418YQB2</accession>
<evidence type="ECO:0000313" key="8">
    <source>
        <dbReference type="Proteomes" id="UP000283469"/>
    </source>
</evidence>
<keyword evidence="8" id="KW-1185">Reference proteome</keyword>
<dbReference type="InterPro" id="IPR013249">
    <property type="entry name" value="RNA_pol_sigma70_r4_t2"/>
</dbReference>
<evidence type="ECO:0000259" key="5">
    <source>
        <dbReference type="Pfam" id="PF04542"/>
    </source>
</evidence>
<keyword evidence="3" id="KW-0731">Sigma factor</keyword>
<dbReference type="InterPro" id="IPR013325">
    <property type="entry name" value="RNA_pol_sigma_r2"/>
</dbReference>
<reference evidence="7 8" key="1">
    <citation type="submission" date="2018-08" db="EMBL/GenBank/DDBJ databases">
        <title>Sphingobium sp. EO9.</title>
        <authorList>
            <person name="Park Y."/>
            <person name="Kim K.H."/>
            <person name="Jeon C.O."/>
        </authorList>
    </citation>
    <scope>NUCLEOTIDE SEQUENCE [LARGE SCALE GENOMIC DNA]</scope>
    <source>
        <strain evidence="7 8">EO9</strain>
    </source>
</reference>
<dbReference type="PANTHER" id="PTHR43133">
    <property type="entry name" value="RNA POLYMERASE ECF-TYPE SIGMA FACTO"/>
    <property type="match status" value="1"/>
</dbReference>
<dbReference type="SUPFAM" id="SSF88946">
    <property type="entry name" value="Sigma2 domain of RNA polymerase sigma factors"/>
    <property type="match status" value="1"/>
</dbReference>
<dbReference type="Proteomes" id="UP000283469">
    <property type="component" value="Unassembled WGS sequence"/>
</dbReference>
<feature type="domain" description="RNA polymerase sigma-70 region 2" evidence="5">
    <location>
        <begin position="18"/>
        <end position="78"/>
    </location>
</feature>
<dbReference type="NCBIfam" id="TIGR02937">
    <property type="entry name" value="sigma70-ECF"/>
    <property type="match status" value="1"/>
</dbReference>
<dbReference type="GO" id="GO:0006352">
    <property type="term" value="P:DNA-templated transcription initiation"/>
    <property type="evidence" value="ECO:0007669"/>
    <property type="project" value="InterPro"/>
</dbReference>
<organism evidence="7 8">
    <name type="scientific">Sphingobium terrigena</name>
    <dbReference type="NCBI Taxonomy" id="2304063"/>
    <lineage>
        <taxon>Bacteria</taxon>
        <taxon>Pseudomonadati</taxon>
        <taxon>Pseudomonadota</taxon>
        <taxon>Alphaproteobacteria</taxon>
        <taxon>Sphingomonadales</taxon>
        <taxon>Sphingomonadaceae</taxon>
        <taxon>Sphingobium</taxon>
    </lineage>
</organism>
<dbReference type="Pfam" id="PF08281">
    <property type="entry name" value="Sigma70_r4_2"/>
    <property type="match status" value="1"/>
</dbReference>
<dbReference type="SUPFAM" id="SSF88659">
    <property type="entry name" value="Sigma3 and sigma4 domains of RNA polymerase sigma factors"/>
    <property type="match status" value="1"/>
</dbReference>
<evidence type="ECO:0000256" key="2">
    <source>
        <dbReference type="ARBA" id="ARBA00023015"/>
    </source>
</evidence>
<dbReference type="GO" id="GO:0016987">
    <property type="term" value="F:sigma factor activity"/>
    <property type="evidence" value="ECO:0007669"/>
    <property type="project" value="UniProtKB-KW"/>
</dbReference>
<dbReference type="InterPro" id="IPR039425">
    <property type="entry name" value="RNA_pol_sigma-70-like"/>
</dbReference>
<dbReference type="AlphaFoldDB" id="A0A418YQB2"/>
<proteinExistence type="inferred from homology"/>
<dbReference type="InterPro" id="IPR014284">
    <property type="entry name" value="RNA_pol_sigma-70_dom"/>
</dbReference>
<gene>
    <name evidence="7" type="ORF">D0Z70_15575</name>
</gene>
<dbReference type="OrthoDB" id="9794372at2"/>
<evidence type="ECO:0000259" key="6">
    <source>
        <dbReference type="Pfam" id="PF08281"/>
    </source>
</evidence>
<dbReference type="PANTHER" id="PTHR43133:SF63">
    <property type="entry name" value="RNA POLYMERASE SIGMA FACTOR FECI-RELATED"/>
    <property type="match status" value="1"/>
</dbReference>
<feature type="domain" description="RNA polymerase sigma factor 70 region 4 type 2" evidence="6">
    <location>
        <begin position="116"/>
        <end position="163"/>
    </location>
</feature>
<keyword evidence="2" id="KW-0805">Transcription regulation</keyword>
<dbReference type="Gene3D" id="1.10.1740.10">
    <property type="match status" value="1"/>
</dbReference>
<comment type="caution">
    <text evidence="7">The sequence shown here is derived from an EMBL/GenBank/DDBJ whole genome shotgun (WGS) entry which is preliminary data.</text>
</comment>
<dbReference type="EMBL" id="QVRA01000014">
    <property type="protein sequence ID" value="RJG53665.1"/>
    <property type="molecule type" value="Genomic_DNA"/>
</dbReference>
<name>A0A418YQB2_9SPHN</name>
<dbReference type="InterPro" id="IPR007627">
    <property type="entry name" value="RNA_pol_sigma70_r2"/>
</dbReference>